<dbReference type="PANTHER" id="PTHR23073">
    <property type="entry name" value="26S PROTEASOME REGULATORY SUBUNIT"/>
    <property type="match status" value="1"/>
</dbReference>
<gene>
    <name evidence="5" type="ORF">JTJ23_11160</name>
</gene>
<reference evidence="5" key="1">
    <citation type="submission" date="2021-02" db="EMBL/GenBank/DDBJ databases">
        <title>Metagenome-assembled genomes from human diarrheal sample B26.</title>
        <authorList>
            <person name="Ateba T.P."/>
            <person name="Alayande K.A."/>
            <person name="Mwanza M."/>
        </authorList>
    </citation>
    <scope>NUCLEOTIDE SEQUENCE</scope>
    <source>
        <strain evidence="5">06WH</strain>
    </source>
</reference>
<evidence type="ECO:0000256" key="1">
    <source>
        <dbReference type="ARBA" id="ARBA00006914"/>
    </source>
</evidence>
<dbReference type="SMART" id="SM00382">
    <property type="entry name" value="AAA"/>
    <property type="match status" value="1"/>
</dbReference>
<feature type="domain" description="AAA+ ATPase" evidence="4">
    <location>
        <begin position="98"/>
        <end position="234"/>
    </location>
</feature>
<evidence type="ECO:0000256" key="2">
    <source>
        <dbReference type="ARBA" id="ARBA00022741"/>
    </source>
</evidence>
<evidence type="ECO:0000259" key="4">
    <source>
        <dbReference type="SMART" id="SM00382"/>
    </source>
</evidence>
<protein>
    <submittedName>
        <fullName evidence="5">AAA family ATPase</fullName>
    </submittedName>
</protein>
<evidence type="ECO:0000313" key="5">
    <source>
        <dbReference type="EMBL" id="MBN2954122.1"/>
    </source>
</evidence>
<dbReference type="GO" id="GO:0016887">
    <property type="term" value="F:ATP hydrolysis activity"/>
    <property type="evidence" value="ECO:0007669"/>
    <property type="project" value="InterPro"/>
</dbReference>
<comment type="caution">
    <text evidence="5">The sequence shown here is derived from an EMBL/GenBank/DDBJ whole genome shotgun (WGS) entry which is preliminary data.</text>
</comment>
<keyword evidence="2" id="KW-0547">Nucleotide-binding</keyword>
<dbReference type="GO" id="GO:0005524">
    <property type="term" value="F:ATP binding"/>
    <property type="evidence" value="ECO:0007669"/>
    <property type="project" value="UniProtKB-KW"/>
</dbReference>
<dbReference type="InterPro" id="IPR027417">
    <property type="entry name" value="P-loop_NTPase"/>
</dbReference>
<comment type="similarity">
    <text evidence="1">Belongs to the AAA ATPase family.</text>
</comment>
<evidence type="ECO:0000313" key="6">
    <source>
        <dbReference type="Proteomes" id="UP000737612"/>
    </source>
</evidence>
<dbReference type="InterPro" id="IPR003593">
    <property type="entry name" value="AAA+_ATPase"/>
</dbReference>
<dbReference type="EMBL" id="JAFHBD010000058">
    <property type="protein sequence ID" value="MBN2954122.1"/>
    <property type="molecule type" value="Genomic_DNA"/>
</dbReference>
<sequence>MKKKSVISLIKYYTEKNDVGFRSEAYEIAKDFDASGDYQLAEYIMSLLSNANTFVPQVSENVSPFFEKIEANTDMLLLPDEITGDLIGIVNAIEHHIGINKFLFQGAPGTGKTEAVKQLARILNREIFMVDFSSVIDSKLGQTQKNLSMLFKEINQFAQPDKVIVLFDEIDALALDRTNQNDLREMGRATSTMLKEFDRMNEDVVLIATTNLYQYFDRALIRRFDSVIDFNRYSQEDLLSIAEQMLDRYLDKLKLANRDIRLFRKIMKLMSKLPYPGELKNLIRTSVAFSNPKDGMDYFRRLYYAVCNEKPDDLKKLQSQKFTVREMEILVGRSKSSVARDLKEGVRDE</sequence>
<name>A0A938ZE42_9FIRM</name>
<dbReference type="AlphaFoldDB" id="A0A938ZE42"/>
<accession>A0A938ZE42</accession>
<organism evidence="5 6">
    <name type="scientific">Fusicatenibacter saccharivorans</name>
    <dbReference type="NCBI Taxonomy" id="1150298"/>
    <lineage>
        <taxon>Bacteria</taxon>
        <taxon>Bacillati</taxon>
        <taxon>Bacillota</taxon>
        <taxon>Clostridia</taxon>
        <taxon>Lachnospirales</taxon>
        <taxon>Lachnospiraceae</taxon>
        <taxon>Fusicatenibacter</taxon>
    </lineage>
</organism>
<dbReference type="Proteomes" id="UP000737612">
    <property type="component" value="Unassembled WGS sequence"/>
</dbReference>
<dbReference type="Gene3D" id="3.40.50.300">
    <property type="entry name" value="P-loop containing nucleotide triphosphate hydrolases"/>
    <property type="match status" value="1"/>
</dbReference>
<dbReference type="InterPro" id="IPR050221">
    <property type="entry name" value="26S_Proteasome_ATPase"/>
</dbReference>
<dbReference type="SUPFAM" id="SSF52540">
    <property type="entry name" value="P-loop containing nucleoside triphosphate hydrolases"/>
    <property type="match status" value="1"/>
</dbReference>
<dbReference type="Pfam" id="PF00004">
    <property type="entry name" value="AAA"/>
    <property type="match status" value="1"/>
</dbReference>
<dbReference type="InterPro" id="IPR003959">
    <property type="entry name" value="ATPase_AAA_core"/>
</dbReference>
<dbReference type="RefSeq" id="WP_117510909.1">
    <property type="nucleotide sequence ID" value="NZ_JAKNFY010000006.1"/>
</dbReference>
<dbReference type="CDD" id="cd19481">
    <property type="entry name" value="RecA-like_protease"/>
    <property type="match status" value="1"/>
</dbReference>
<evidence type="ECO:0000256" key="3">
    <source>
        <dbReference type="ARBA" id="ARBA00022840"/>
    </source>
</evidence>
<keyword evidence="3" id="KW-0067">ATP-binding</keyword>
<proteinExistence type="inferred from homology"/>